<gene>
    <name evidence="1" type="ORF">A3L10_09375</name>
</gene>
<dbReference type="Proteomes" id="UP000250085">
    <property type="component" value="Chromosome"/>
</dbReference>
<reference evidence="1 2" key="1">
    <citation type="submission" date="2016-04" db="EMBL/GenBank/DDBJ databases">
        <title>Complete genome sequence of Thermococcus radiotolerans type strain EJ2.</title>
        <authorList>
            <person name="Oger P.M."/>
        </authorList>
    </citation>
    <scope>NUCLEOTIDE SEQUENCE [LARGE SCALE GENOMIC DNA]</scope>
    <source>
        <strain evidence="1 2">EJ2</strain>
    </source>
</reference>
<dbReference type="InterPro" id="IPR052924">
    <property type="entry name" value="OsmC/Ohr_hydroprdx_reductase"/>
</dbReference>
<dbReference type="Pfam" id="PF02566">
    <property type="entry name" value="OsmC"/>
    <property type="match status" value="1"/>
</dbReference>
<dbReference type="EMBL" id="CP015106">
    <property type="protein sequence ID" value="ASJ15327.1"/>
    <property type="molecule type" value="Genomic_DNA"/>
</dbReference>
<dbReference type="AlphaFoldDB" id="A0A2Z2N2T7"/>
<keyword evidence="2" id="KW-1185">Reference proteome</keyword>
<sequence>MEEWTFYVTGKSLSDTKLLAKVRDFEVLVDEPAEIGGTDEGPNPVEYLLVALAGCLNVTIRGIAGEKGISVESLELAITGKLNPAKFQGVSEEGRAGFTEVTVSVYLKTDAPKEKIEELLKEVEERCPVTDNLKNKTPIRIVLKE</sequence>
<name>A0A2Z2N2T7_9EURY</name>
<dbReference type="SUPFAM" id="SSF82784">
    <property type="entry name" value="OsmC-like"/>
    <property type="match status" value="1"/>
</dbReference>
<evidence type="ECO:0000313" key="1">
    <source>
        <dbReference type="EMBL" id="ASJ15327.1"/>
    </source>
</evidence>
<proteinExistence type="predicted"/>
<dbReference type="Gene3D" id="3.30.300.20">
    <property type="match status" value="1"/>
</dbReference>
<dbReference type="PANTHER" id="PTHR35368">
    <property type="entry name" value="HYDROPEROXIDE REDUCTASE"/>
    <property type="match status" value="1"/>
</dbReference>
<dbReference type="InterPro" id="IPR003718">
    <property type="entry name" value="OsmC/Ohr_fam"/>
</dbReference>
<dbReference type="KEGG" id="trl:A3L10_09375"/>
<evidence type="ECO:0000313" key="2">
    <source>
        <dbReference type="Proteomes" id="UP000250085"/>
    </source>
</evidence>
<organism evidence="1 2">
    <name type="scientific">Thermococcus radiotolerans</name>
    <dbReference type="NCBI Taxonomy" id="187880"/>
    <lineage>
        <taxon>Archaea</taxon>
        <taxon>Methanobacteriati</taxon>
        <taxon>Methanobacteriota</taxon>
        <taxon>Thermococci</taxon>
        <taxon>Thermococcales</taxon>
        <taxon>Thermococcaceae</taxon>
        <taxon>Thermococcus</taxon>
    </lineage>
</organism>
<accession>A0A2Z2N2T7</accession>
<dbReference type="OrthoDB" id="106754at2157"/>
<protein>
    <submittedName>
        <fullName evidence="1">Osmotically inducible protein C</fullName>
    </submittedName>
</protein>
<dbReference type="InterPro" id="IPR036102">
    <property type="entry name" value="OsmC/Ohrsf"/>
</dbReference>
<dbReference type="InterPro" id="IPR015946">
    <property type="entry name" value="KH_dom-like_a/b"/>
</dbReference>
<dbReference type="PANTHER" id="PTHR35368:SF1">
    <property type="entry name" value="HYDROPEROXIDE REDUCTASE"/>
    <property type="match status" value="1"/>
</dbReference>